<evidence type="ECO:0000313" key="2">
    <source>
        <dbReference type="EMBL" id="KAK1614396.1"/>
    </source>
</evidence>
<feature type="region of interest" description="Disordered" evidence="1">
    <location>
        <begin position="1"/>
        <end position="46"/>
    </location>
</feature>
<reference evidence="2" key="1">
    <citation type="submission" date="2023-07" db="EMBL/GenBank/DDBJ databases">
        <title>A chromosome-level genome assembly of Lolium multiflorum.</title>
        <authorList>
            <person name="Chen Y."/>
            <person name="Copetti D."/>
            <person name="Kolliker R."/>
            <person name="Studer B."/>
        </authorList>
    </citation>
    <scope>NUCLEOTIDE SEQUENCE</scope>
    <source>
        <strain evidence="2">02402/16</strain>
        <tissue evidence="2">Leaf</tissue>
    </source>
</reference>
<proteinExistence type="predicted"/>
<evidence type="ECO:0000256" key="1">
    <source>
        <dbReference type="SAM" id="MobiDB-lite"/>
    </source>
</evidence>
<accession>A0AAD8R5D5</accession>
<dbReference type="EMBL" id="JAUUTY010000006">
    <property type="protein sequence ID" value="KAK1614396.1"/>
    <property type="molecule type" value="Genomic_DNA"/>
</dbReference>
<feature type="compositionally biased region" description="Basic and acidic residues" evidence="1">
    <location>
        <begin position="18"/>
        <end position="36"/>
    </location>
</feature>
<gene>
    <name evidence="2" type="ORF">QYE76_019913</name>
</gene>
<evidence type="ECO:0000313" key="3">
    <source>
        <dbReference type="Proteomes" id="UP001231189"/>
    </source>
</evidence>
<dbReference type="Proteomes" id="UP001231189">
    <property type="component" value="Unassembled WGS sequence"/>
</dbReference>
<name>A0AAD8R5D5_LOLMU</name>
<sequence length="173" mass="20078">MAGPSKRKAEESFAAGEEPSHAAKRMDCPEGSEKSQGEAASPVKKKMWRLPKKEIEQILAKGNEPAVTQFRDLKRANPSLVMSPEEEKDERTVRLYRCTRQAYEGRERFAVFQAWVRREYAAKGSVEVDYDYFGRRAEATRRCKEAREKVFRGRDREPDSEVDDVWRLVRSFV</sequence>
<dbReference type="AlphaFoldDB" id="A0AAD8R5D5"/>
<dbReference type="PANTHER" id="PTHR35166:SF15">
    <property type="entry name" value="OS05G0193700 PROTEIN"/>
    <property type="match status" value="1"/>
</dbReference>
<organism evidence="2 3">
    <name type="scientific">Lolium multiflorum</name>
    <name type="common">Italian ryegrass</name>
    <name type="synonym">Lolium perenne subsp. multiflorum</name>
    <dbReference type="NCBI Taxonomy" id="4521"/>
    <lineage>
        <taxon>Eukaryota</taxon>
        <taxon>Viridiplantae</taxon>
        <taxon>Streptophyta</taxon>
        <taxon>Embryophyta</taxon>
        <taxon>Tracheophyta</taxon>
        <taxon>Spermatophyta</taxon>
        <taxon>Magnoliopsida</taxon>
        <taxon>Liliopsida</taxon>
        <taxon>Poales</taxon>
        <taxon>Poaceae</taxon>
        <taxon>BOP clade</taxon>
        <taxon>Pooideae</taxon>
        <taxon>Poodae</taxon>
        <taxon>Poeae</taxon>
        <taxon>Poeae Chloroplast Group 2 (Poeae type)</taxon>
        <taxon>Loliodinae</taxon>
        <taxon>Loliinae</taxon>
        <taxon>Lolium</taxon>
    </lineage>
</organism>
<protein>
    <submittedName>
        <fullName evidence="2">Uncharacterized protein</fullName>
    </submittedName>
</protein>
<keyword evidence="3" id="KW-1185">Reference proteome</keyword>
<dbReference type="PANTHER" id="PTHR35166">
    <property type="entry name" value="OS05G0193700 PROTEIN-RELATED"/>
    <property type="match status" value="1"/>
</dbReference>
<comment type="caution">
    <text evidence="2">The sequence shown here is derived from an EMBL/GenBank/DDBJ whole genome shotgun (WGS) entry which is preliminary data.</text>
</comment>